<dbReference type="InterPro" id="IPR039100">
    <property type="entry name" value="Sdo1/SBDS-like"/>
</dbReference>
<protein>
    <submittedName>
        <fullName evidence="9">Ribosome maturation protein SBDS</fullName>
    </submittedName>
</protein>
<dbReference type="VEuPathDB" id="CryptoDB:cand_020640"/>
<dbReference type="FunFam" id="3.30.1250.10:FF:000001">
    <property type="entry name" value="SBDS, ribosome maturation factor"/>
    <property type="match status" value="1"/>
</dbReference>
<dbReference type="GO" id="GO:0005737">
    <property type="term" value="C:cytoplasm"/>
    <property type="evidence" value="ECO:0007669"/>
    <property type="project" value="UniProtKB-SubCell"/>
</dbReference>
<name>A0A1J4MSL5_9CRYT</name>
<accession>A0A1J4MSL5</accession>
<evidence type="ECO:0000256" key="4">
    <source>
        <dbReference type="ARBA" id="ARBA00022490"/>
    </source>
</evidence>
<dbReference type="SUPFAM" id="SSF109728">
    <property type="entry name" value="Hypothetical protein AF0491, middle domain"/>
    <property type="match status" value="1"/>
</dbReference>
<comment type="subcellular location">
    <subcellularLocation>
        <location evidence="2">Cytoplasm</location>
    </subcellularLocation>
    <subcellularLocation>
        <location evidence="1">Nucleus</location>
    </subcellularLocation>
</comment>
<evidence type="ECO:0000256" key="2">
    <source>
        <dbReference type="ARBA" id="ARBA00004496"/>
    </source>
</evidence>
<dbReference type="GO" id="GO:0005634">
    <property type="term" value="C:nucleus"/>
    <property type="evidence" value="ECO:0007669"/>
    <property type="project" value="UniProtKB-SubCell"/>
</dbReference>
<keyword evidence="6" id="KW-0539">Nucleus</keyword>
<keyword evidence="10" id="KW-1185">Reference proteome</keyword>
<evidence type="ECO:0000256" key="5">
    <source>
        <dbReference type="ARBA" id="ARBA00022517"/>
    </source>
</evidence>
<comment type="subunit">
    <text evidence="7">Associates with the 60S ribosomal subunit.</text>
</comment>
<sequence>MSLFQPSSQIRLTNVAIVRYKTHGKRFEVACYKNKILNWRSGVEWDLDEVLQIHSIFTNVSKGHLASTDDLIKVFGTVNIESICRVILRKGEVQVSEAERSYMMEKQYLDICNLLSEMTVNPSNNLPLTVKMLETELREAGFSVSLNKSTKEQALKAFDILKKRIPNQIARAKMLLRFISDFSNKNFIFEKLEEFNATDINIDESNYKLSVTFLCDPYHYRSIDKLPGKLLVLNNNVKKITKDKSQCKVETSEIDNIDGNSGLCNEVEVNEEINNSSDLLNTDIGTMTTYDNNPNQKFIKKILKIDKSKDIINNVACTKCGIELDSLSSFRTHCRSEWHIFNAKRLARNLSPISENEFLELQQDIKMGFLAVE</sequence>
<evidence type="ECO:0000313" key="9">
    <source>
        <dbReference type="EMBL" id="OII77226.1"/>
    </source>
</evidence>
<dbReference type="PROSITE" id="PS01267">
    <property type="entry name" value="UPF0023"/>
    <property type="match status" value="1"/>
</dbReference>
<keyword evidence="4" id="KW-0963">Cytoplasm</keyword>
<evidence type="ECO:0000256" key="1">
    <source>
        <dbReference type="ARBA" id="ARBA00004123"/>
    </source>
</evidence>
<dbReference type="AlphaFoldDB" id="A0A1J4MSL5"/>
<evidence type="ECO:0000256" key="3">
    <source>
        <dbReference type="ARBA" id="ARBA00007433"/>
    </source>
</evidence>
<dbReference type="InterPro" id="IPR013087">
    <property type="entry name" value="Znf_C2H2_type"/>
</dbReference>
<gene>
    <name evidence="9" type="ORF">cand_020640</name>
</gene>
<dbReference type="NCBIfam" id="TIGR00291">
    <property type="entry name" value="RNA_SBDS"/>
    <property type="match status" value="1"/>
</dbReference>
<dbReference type="RefSeq" id="XP_067069072.1">
    <property type="nucleotide sequence ID" value="XM_067212294.1"/>
</dbReference>
<reference evidence="9 10" key="1">
    <citation type="submission" date="2016-10" db="EMBL/GenBank/DDBJ databases">
        <title>Reductive evolution of mitochondrial metabolism and differential evolution of invasion-related proteins in Cryptosporidium.</title>
        <authorList>
            <person name="Liu S."/>
            <person name="Roellig D.M."/>
            <person name="Guo Y."/>
            <person name="Li N."/>
            <person name="Frace M.A."/>
            <person name="Tang K."/>
            <person name="Zhang L."/>
            <person name="Feng Y."/>
            <person name="Xiao L."/>
        </authorList>
    </citation>
    <scope>NUCLEOTIDE SEQUENCE [LARGE SCALE GENOMIC DNA]</scope>
    <source>
        <strain evidence="9">30847</strain>
    </source>
</reference>
<dbReference type="InterPro" id="IPR018023">
    <property type="entry name" value="Ribosome_mat_SBDS_CS"/>
</dbReference>
<dbReference type="OrthoDB" id="10253092at2759"/>
<dbReference type="GeneID" id="92366248"/>
<comment type="similarity">
    <text evidence="3">Belongs to the SDO1/SBDS family.</text>
</comment>
<dbReference type="PANTHER" id="PTHR10927">
    <property type="entry name" value="RIBOSOME MATURATION PROTEIN SBDS"/>
    <property type="match status" value="1"/>
</dbReference>
<dbReference type="InterPro" id="IPR018978">
    <property type="entry name" value="SDO1/SBDS_central"/>
</dbReference>
<dbReference type="InterPro" id="IPR019783">
    <property type="entry name" value="SDO1/SBDS_N"/>
</dbReference>
<dbReference type="SUPFAM" id="SSF89895">
    <property type="entry name" value="FYSH domain"/>
    <property type="match status" value="1"/>
</dbReference>
<proteinExistence type="inferred from homology"/>
<dbReference type="Pfam" id="PF09377">
    <property type="entry name" value="SBDS_domain_II"/>
    <property type="match status" value="1"/>
</dbReference>
<evidence type="ECO:0000256" key="7">
    <source>
        <dbReference type="ARBA" id="ARBA00049708"/>
    </source>
</evidence>
<dbReference type="InterPro" id="IPR036786">
    <property type="entry name" value="Ribosome_mat_SBDS_N_sf"/>
</dbReference>
<dbReference type="PANTHER" id="PTHR10927:SF1">
    <property type="entry name" value="RIBOSOME MATURATION PROTEIN SBDS"/>
    <property type="match status" value="1"/>
</dbReference>
<dbReference type="Proteomes" id="UP000186804">
    <property type="component" value="Unassembled WGS sequence"/>
</dbReference>
<dbReference type="EMBL" id="LRBS01000044">
    <property type="protein sequence ID" value="OII77226.1"/>
    <property type="molecule type" value="Genomic_DNA"/>
</dbReference>
<organism evidence="9 10">
    <name type="scientific">Cryptosporidium andersoni</name>
    <dbReference type="NCBI Taxonomy" id="117008"/>
    <lineage>
        <taxon>Eukaryota</taxon>
        <taxon>Sar</taxon>
        <taxon>Alveolata</taxon>
        <taxon>Apicomplexa</taxon>
        <taxon>Conoidasida</taxon>
        <taxon>Coccidia</taxon>
        <taxon>Eucoccidiorida</taxon>
        <taxon>Eimeriorina</taxon>
        <taxon>Cryptosporidiidae</taxon>
        <taxon>Cryptosporidium</taxon>
    </lineage>
</organism>
<comment type="caution">
    <text evidence="9">The sequence shown here is derived from an EMBL/GenBank/DDBJ whole genome shotgun (WGS) entry which is preliminary data.</text>
</comment>
<dbReference type="PROSITE" id="PS00028">
    <property type="entry name" value="ZINC_FINGER_C2H2_1"/>
    <property type="match status" value="1"/>
</dbReference>
<evidence type="ECO:0000256" key="6">
    <source>
        <dbReference type="ARBA" id="ARBA00023242"/>
    </source>
</evidence>
<dbReference type="Gene3D" id="1.10.10.900">
    <property type="entry name" value="SBDS protein C-terminal domain, subdomain 1"/>
    <property type="match status" value="1"/>
</dbReference>
<feature type="domain" description="C2H2-type" evidence="8">
    <location>
        <begin position="317"/>
        <end position="339"/>
    </location>
</feature>
<keyword evidence="5" id="KW-0690">Ribosome biogenesis</keyword>
<dbReference type="GO" id="GO:0042256">
    <property type="term" value="P:cytosolic ribosome assembly"/>
    <property type="evidence" value="ECO:0007669"/>
    <property type="project" value="InterPro"/>
</dbReference>
<evidence type="ECO:0000313" key="10">
    <source>
        <dbReference type="Proteomes" id="UP000186804"/>
    </source>
</evidence>
<dbReference type="Gene3D" id="3.30.1250.10">
    <property type="entry name" value="Ribosome maturation protein SBDS, N-terminal domain"/>
    <property type="match status" value="1"/>
</dbReference>
<dbReference type="InterPro" id="IPR037188">
    <property type="entry name" value="Sdo1/SBDS_central_sf"/>
</dbReference>
<dbReference type="Pfam" id="PF01172">
    <property type="entry name" value="SBDS_N"/>
    <property type="match status" value="1"/>
</dbReference>
<dbReference type="InterPro" id="IPR002140">
    <property type="entry name" value="Sdo1/SBDS"/>
</dbReference>
<evidence type="ECO:0000259" key="8">
    <source>
        <dbReference type="PROSITE" id="PS00028"/>
    </source>
</evidence>